<dbReference type="InterPro" id="IPR039569">
    <property type="entry name" value="FAS1-like_DH_region"/>
</dbReference>
<dbReference type="AlphaFoldDB" id="A0A1G9BW99"/>
<feature type="domain" description="FAS1-like dehydratase" evidence="1">
    <location>
        <begin position="60"/>
        <end position="133"/>
    </location>
</feature>
<dbReference type="PANTHER" id="PTHR28152">
    <property type="entry name" value="HYDROXYACYL-THIOESTER DEHYDRATASE TYPE 2, MITOCHONDRIAL"/>
    <property type="match status" value="1"/>
</dbReference>
<dbReference type="STRING" id="376427.SAMN04487954_11678"/>
<dbReference type="OrthoDB" id="7183822at2"/>
<keyword evidence="3" id="KW-1185">Reference proteome</keyword>
<accession>A0A1G9BW99</accession>
<reference evidence="2 3" key="1">
    <citation type="submission" date="2016-10" db="EMBL/GenBank/DDBJ databases">
        <authorList>
            <person name="de Groot N.N."/>
        </authorList>
    </citation>
    <scope>NUCLEOTIDE SEQUENCE [LARGE SCALE GENOMIC DNA]</scope>
    <source>
        <strain evidence="2 3">CGMCC 1.6133</strain>
    </source>
</reference>
<organism evidence="2 3">
    <name type="scientific">Billgrantia gudaonensis</name>
    <dbReference type="NCBI Taxonomy" id="376427"/>
    <lineage>
        <taxon>Bacteria</taxon>
        <taxon>Pseudomonadati</taxon>
        <taxon>Pseudomonadota</taxon>
        <taxon>Gammaproteobacteria</taxon>
        <taxon>Oceanospirillales</taxon>
        <taxon>Halomonadaceae</taxon>
        <taxon>Billgrantia</taxon>
    </lineage>
</organism>
<evidence type="ECO:0000259" key="1">
    <source>
        <dbReference type="Pfam" id="PF13452"/>
    </source>
</evidence>
<evidence type="ECO:0000313" key="3">
    <source>
        <dbReference type="Proteomes" id="UP000198525"/>
    </source>
</evidence>
<name>A0A1G9BW99_9GAMM</name>
<dbReference type="Pfam" id="PF13452">
    <property type="entry name" value="FAS1_DH_region"/>
    <property type="match status" value="1"/>
</dbReference>
<dbReference type="InterPro" id="IPR029069">
    <property type="entry name" value="HotDog_dom_sf"/>
</dbReference>
<dbReference type="RefSeq" id="WP_089688388.1">
    <property type="nucleotide sequence ID" value="NZ_FNES01000016.1"/>
</dbReference>
<sequence>MTDDTLSSWIGKRETSHDRLSLELAKRIATTLGDDIPTADAPLPHLWHWAFFQEPVSEACLGRDGHPRQGMLLPPIDGKNRMWAGGRVHFHRPLRIGEPARRQSTITAVDEKQGKSGELLFVTVQHRYYQHDRLCIGEEQSIVYREPKPATQPGSRPVPRVEWKETIAPSPVLLFRYSAITYNSHRIHYDQQYATEVEGYPGLVVHGPMIATFMLRSFTRRFPQRRPIAFTYRGIRPLFASTPFHVGGHHSSATHCALHAYDADGPAHQAEIEYKENA</sequence>
<dbReference type="GO" id="GO:0019171">
    <property type="term" value="F:(3R)-hydroxyacyl-[acyl-carrier-protein] dehydratase activity"/>
    <property type="evidence" value="ECO:0007669"/>
    <property type="project" value="TreeGrafter"/>
</dbReference>
<evidence type="ECO:0000313" key="2">
    <source>
        <dbReference type="EMBL" id="SDK43712.1"/>
    </source>
</evidence>
<proteinExistence type="predicted"/>
<dbReference type="PANTHER" id="PTHR28152:SF1">
    <property type="entry name" value="HYDROXYACYL-THIOESTER DEHYDRATASE TYPE 2, MITOCHONDRIAL"/>
    <property type="match status" value="1"/>
</dbReference>
<dbReference type="InterPro" id="IPR052741">
    <property type="entry name" value="Mitochondrial_HTD2"/>
</dbReference>
<dbReference type="Proteomes" id="UP000198525">
    <property type="component" value="Unassembled WGS sequence"/>
</dbReference>
<protein>
    <submittedName>
        <fullName evidence="2">Itaconyl-CoA hydratase / mesaconyl-C4 CoA hydratase</fullName>
    </submittedName>
</protein>
<dbReference type="SUPFAM" id="SSF54637">
    <property type="entry name" value="Thioesterase/thiol ester dehydrase-isomerase"/>
    <property type="match status" value="2"/>
</dbReference>
<gene>
    <name evidence="2" type="ORF">SAMN04487954_11678</name>
</gene>
<dbReference type="Gene3D" id="3.10.129.10">
    <property type="entry name" value="Hotdog Thioesterase"/>
    <property type="match status" value="2"/>
</dbReference>
<dbReference type="EMBL" id="FNES01000016">
    <property type="protein sequence ID" value="SDK43712.1"/>
    <property type="molecule type" value="Genomic_DNA"/>
</dbReference>